<reference evidence="1" key="1">
    <citation type="submission" date="2023-01" db="EMBL/GenBank/DDBJ databases">
        <title>The growth and conidiation of Purpureocillium lavendulum are regulated by nitrogen source and histone H3K14 acetylation.</title>
        <authorList>
            <person name="Tang P."/>
            <person name="Han J."/>
            <person name="Zhang C."/>
            <person name="Tang P."/>
            <person name="Qi F."/>
            <person name="Zhang K."/>
            <person name="Liang L."/>
        </authorList>
    </citation>
    <scope>NUCLEOTIDE SEQUENCE</scope>
    <source>
        <strain evidence="1">YMF1.00683</strain>
    </source>
</reference>
<name>A0AB34FR28_9HYPO</name>
<comment type="caution">
    <text evidence="1">The sequence shown here is derived from an EMBL/GenBank/DDBJ whole genome shotgun (WGS) entry which is preliminary data.</text>
</comment>
<evidence type="ECO:0000313" key="2">
    <source>
        <dbReference type="Proteomes" id="UP001163105"/>
    </source>
</evidence>
<sequence length="70" mass="7021">MELVGDPAVLGGADAPIMAALSSARRTGPSGGSDSGIGSGGDIDISASERALYDCRRRAKQPTGGDWCLV</sequence>
<dbReference type="Proteomes" id="UP001163105">
    <property type="component" value="Unassembled WGS sequence"/>
</dbReference>
<gene>
    <name evidence="1" type="ORF">O9K51_07084</name>
</gene>
<proteinExistence type="predicted"/>
<accession>A0AB34FR28</accession>
<protein>
    <submittedName>
        <fullName evidence="1">Uncharacterized protein</fullName>
    </submittedName>
</protein>
<organism evidence="1 2">
    <name type="scientific">Purpureocillium lavendulum</name>
    <dbReference type="NCBI Taxonomy" id="1247861"/>
    <lineage>
        <taxon>Eukaryota</taxon>
        <taxon>Fungi</taxon>
        <taxon>Dikarya</taxon>
        <taxon>Ascomycota</taxon>
        <taxon>Pezizomycotina</taxon>
        <taxon>Sordariomycetes</taxon>
        <taxon>Hypocreomycetidae</taxon>
        <taxon>Hypocreales</taxon>
        <taxon>Ophiocordycipitaceae</taxon>
        <taxon>Purpureocillium</taxon>
    </lineage>
</organism>
<keyword evidence="2" id="KW-1185">Reference proteome</keyword>
<evidence type="ECO:0000313" key="1">
    <source>
        <dbReference type="EMBL" id="KAJ6441288.1"/>
    </source>
</evidence>
<dbReference type="AlphaFoldDB" id="A0AB34FR28"/>
<dbReference type="EMBL" id="JAQHRD010000005">
    <property type="protein sequence ID" value="KAJ6441288.1"/>
    <property type="molecule type" value="Genomic_DNA"/>
</dbReference>